<dbReference type="PANTHER" id="PTHR10491:SF4">
    <property type="entry name" value="METHIONINE ADENOSYLTRANSFERASE 2 SUBUNIT BETA"/>
    <property type="match status" value="1"/>
</dbReference>
<sequence length="298" mass="33274">MKILIFGAGYLGNRCAEEWIHEGHEVIVSPIRVQSVEDALRGIHTHKPEAVFNAAGVKGTPNVDWCEDHVLETIRGNTVLPLLIADACQQENVYFLHIGSGCVYYGDSSHADKLWREHDHANPSVVYSRSKYAADLALATFKNVGIARIRMPLDSKPSPGNLIDKIVSYPEVIDVENSVTIVDDMVEVFRQLIEKKGEGIFHVTNPGTIRHREILDLYHEIVDPEHTCHWITNEDLVKRGLAKKGRSNNFLASERLAELGITMRPIKEALRDTLEKYARAKQSCRCEDCDGGCGCCGS</sequence>
<proteinExistence type="inferred from homology"/>
<organism evidence="4 5">
    <name type="scientific">Candidatus Uhrbacteria bacterium GW2011_GWF2_46_218</name>
    <dbReference type="NCBI Taxonomy" id="1619001"/>
    <lineage>
        <taxon>Bacteria</taxon>
        <taxon>Candidatus Uhriibacteriota</taxon>
    </lineage>
</organism>
<dbReference type="GO" id="GO:0048269">
    <property type="term" value="C:methionine adenosyltransferase complex"/>
    <property type="evidence" value="ECO:0007669"/>
    <property type="project" value="TreeGrafter"/>
</dbReference>
<keyword evidence="2" id="KW-0560">Oxidoreductase</keyword>
<dbReference type="EC" id="1.1.1.133" evidence="2"/>
<dbReference type="InterPro" id="IPR036291">
    <property type="entry name" value="NAD(P)-bd_dom_sf"/>
</dbReference>
<evidence type="ECO:0000313" key="4">
    <source>
        <dbReference type="EMBL" id="KKU32991.1"/>
    </source>
</evidence>
<keyword evidence="2" id="KW-0521">NADP</keyword>
<dbReference type="SUPFAM" id="SSF51735">
    <property type="entry name" value="NAD(P)-binding Rossmann-fold domains"/>
    <property type="match status" value="1"/>
</dbReference>
<gene>
    <name evidence="4" type="ORF">UX45_C0012G0032</name>
</gene>
<dbReference type="GO" id="GO:0006556">
    <property type="term" value="P:S-adenosylmethionine biosynthetic process"/>
    <property type="evidence" value="ECO:0007669"/>
    <property type="project" value="TreeGrafter"/>
</dbReference>
<dbReference type="GO" id="GO:0048270">
    <property type="term" value="F:methionine adenosyltransferase regulator activity"/>
    <property type="evidence" value="ECO:0007669"/>
    <property type="project" value="TreeGrafter"/>
</dbReference>
<dbReference type="GO" id="GO:0008831">
    <property type="term" value="F:dTDP-4-dehydrorhamnose reductase activity"/>
    <property type="evidence" value="ECO:0007669"/>
    <property type="project" value="UniProtKB-EC"/>
</dbReference>
<evidence type="ECO:0000313" key="5">
    <source>
        <dbReference type="Proteomes" id="UP000034705"/>
    </source>
</evidence>
<comment type="caution">
    <text evidence="4">The sequence shown here is derived from an EMBL/GenBank/DDBJ whole genome shotgun (WGS) entry which is preliminary data.</text>
</comment>
<accession>A0A0G1PJR4</accession>
<dbReference type="EMBL" id="LCMG01000012">
    <property type="protein sequence ID" value="KKU32991.1"/>
    <property type="molecule type" value="Genomic_DNA"/>
</dbReference>
<feature type="domain" description="RmlD-like substrate binding" evidence="3">
    <location>
        <begin position="1"/>
        <end position="277"/>
    </location>
</feature>
<dbReference type="Pfam" id="PF04321">
    <property type="entry name" value="RmlD_sub_bind"/>
    <property type="match status" value="1"/>
</dbReference>
<reference evidence="4 5" key="1">
    <citation type="journal article" date="2015" name="Nature">
        <title>rRNA introns, odd ribosomes, and small enigmatic genomes across a large radiation of phyla.</title>
        <authorList>
            <person name="Brown C.T."/>
            <person name="Hug L.A."/>
            <person name="Thomas B.C."/>
            <person name="Sharon I."/>
            <person name="Castelle C.J."/>
            <person name="Singh A."/>
            <person name="Wilkins M.J."/>
            <person name="Williams K.H."/>
            <person name="Banfield J.F."/>
        </authorList>
    </citation>
    <scope>NUCLEOTIDE SEQUENCE [LARGE SCALE GENOMIC DNA]</scope>
</reference>
<dbReference type="PATRIC" id="fig|1619001.3.peg.592"/>
<evidence type="ECO:0000256" key="1">
    <source>
        <dbReference type="ARBA" id="ARBA00010944"/>
    </source>
</evidence>
<evidence type="ECO:0000256" key="2">
    <source>
        <dbReference type="RuleBase" id="RU364082"/>
    </source>
</evidence>
<comment type="similarity">
    <text evidence="1 2">Belongs to the dTDP-4-dehydrorhamnose reductase family.</text>
</comment>
<dbReference type="InterPro" id="IPR029903">
    <property type="entry name" value="RmlD-like-bd"/>
</dbReference>
<comment type="function">
    <text evidence="2">Catalyzes the reduction of dTDP-6-deoxy-L-lyxo-4-hexulose to yield dTDP-L-rhamnose.</text>
</comment>
<name>A0A0G1PJR4_9BACT</name>
<evidence type="ECO:0000259" key="3">
    <source>
        <dbReference type="Pfam" id="PF04321"/>
    </source>
</evidence>
<dbReference type="Gene3D" id="3.40.50.720">
    <property type="entry name" value="NAD(P)-binding Rossmann-like Domain"/>
    <property type="match status" value="1"/>
</dbReference>
<dbReference type="PANTHER" id="PTHR10491">
    <property type="entry name" value="DTDP-4-DEHYDRORHAMNOSE REDUCTASE"/>
    <property type="match status" value="1"/>
</dbReference>
<protein>
    <recommendedName>
        <fullName evidence="2">dTDP-4-dehydrorhamnose reductase</fullName>
        <ecNumber evidence="2">1.1.1.133</ecNumber>
    </recommendedName>
</protein>
<dbReference type="Proteomes" id="UP000034705">
    <property type="component" value="Unassembled WGS sequence"/>
</dbReference>
<dbReference type="InterPro" id="IPR005913">
    <property type="entry name" value="dTDP_dehydrorham_reduct"/>
</dbReference>
<comment type="pathway">
    <text evidence="2">Carbohydrate biosynthesis; dTDP-L-rhamnose biosynthesis.</text>
</comment>
<dbReference type="AlphaFoldDB" id="A0A0G1PJR4"/>